<keyword evidence="12 15" id="KW-0472">Membrane</keyword>
<comment type="pathway">
    <text evidence="3">Protein modification; protein ubiquitination.</text>
</comment>
<keyword evidence="6 15" id="KW-0812">Transmembrane</keyword>
<name>A0AAD4SBB9_9MAGN</name>
<evidence type="ECO:0000256" key="5">
    <source>
        <dbReference type="ARBA" id="ARBA00022679"/>
    </source>
</evidence>
<dbReference type="InterPro" id="IPR046948">
    <property type="entry name" value="ATL20-22-like"/>
</dbReference>
<dbReference type="PANTHER" id="PTHR46279:SF9">
    <property type="entry name" value="OS01G0116300 PROTEIN"/>
    <property type="match status" value="1"/>
</dbReference>
<dbReference type="Proteomes" id="UP001202328">
    <property type="component" value="Unassembled WGS sequence"/>
</dbReference>
<dbReference type="AlphaFoldDB" id="A0AAD4SBB9"/>
<dbReference type="GO" id="GO:0016020">
    <property type="term" value="C:membrane"/>
    <property type="evidence" value="ECO:0007669"/>
    <property type="project" value="UniProtKB-SubCell"/>
</dbReference>
<gene>
    <name evidence="17" type="ORF">MKW98_017163</name>
</gene>
<accession>A0AAD4SBB9</accession>
<comment type="subcellular location">
    <subcellularLocation>
        <location evidence="2">Membrane</location>
        <topology evidence="2">Single-pass membrane protein</topology>
    </subcellularLocation>
</comment>
<evidence type="ECO:0000256" key="3">
    <source>
        <dbReference type="ARBA" id="ARBA00004906"/>
    </source>
</evidence>
<keyword evidence="11 15" id="KW-1133">Transmembrane helix</keyword>
<keyword evidence="7" id="KW-0479">Metal-binding</keyword>
<dbReference type="Gene3D" id="3.30.40.10">
    <property type="entry name" value="Zinc/RING finger domain, C3HC4 (zinc finger)"/>
    <property type="match status" value="1"/>
</dbReference>
<dbReference type="SUPFAM" id="SSF57850">
    <property type="entry name" value="RING/U-box"/>
    <property type="match status" value="1"/>
</dbReference>
<comment type="caution">
    <text evidence="17">The sequence shown here is derived from an EMBL/GenBank/DDBJ whole genome shotgun (WGS) entry which is preliminary data.</text>
</comment>
<evidence type="ECO:0000256" key="14">
    <source>
        <dbReference type="PROSITE-ProRule" id="PRU00175"/>
    </source>
</evidence>
<keyword evidence="10" id="KW-0862">Zinc</keyword>
<dbReference type="GO" id="GO:0061630">
    <property type="term" value="F:ubiquitin protein ligase activity"/>
    <property type="evidence" value="ECO:0007669"/>
    <property type="project" value="UniProtKB-EC"/>
</dbReference>
<dbReference type="SMART" id="SM00184">
    <property type="entry name" value="RING"/>
    <property type="match status" value="1"/>
</dbReference>
<comment type="similarity">
    <text evidence="13">Belongs to the RING-type zinc finger family. ATL subfamily.</text>
</comment>
<dbReference type="Pfam" id="PF13639">
    <property type="entry name" value="zf-RING_2"/>
    <property type="match status" value="1"/>
</dbReference>
<evidence type="ECO:0000256" key="10">
    <source>
        <dbReference type="ARBA" id="ARBA00022833"/>
    </source>
</evidence>
<keyword evidence="9" id="KW-0833">Ubl conjugation pathway</keyword>
<keyword evidence="5" id="KW-0808">Transferase</keyword>
<dbReference type="PANTHER" id="PTHR46279">
    <property type="entry name" value="RING/U-BOX SUPERFAMILY PROTEIN"/>
    <property type="match status" value="1"/>
</dbReference>
<comment type="catalytic activity">
    <reaction evidence="1">
        <text>S-ubiquitinyl-[E2 ubiquitin-conjugating enzyme]-L-cysteine + [acceptor protein]-L-lysine = [E2 ubiquitin-conjugating enzyme]-L-cysteine + N(6)-ubiquitinyl-[acceptor protein]-L-lysine.</text>
        <dbReference type="EC" id="2.3.2.27"/>
    </reaction>
</comment>
<evidence type="ECO:0000256" key="6">
    <source>
        <dbReference type="ARBA" id="ARBA00022692"/>
    </source>
</evidence>
<evidence type="ECO:0000313" key="18">
    <source>
        <dbReference type="Proteomes" id="UP001202328"/>
    </source>
</evidence>
<evidence type="ECO:0000256" key="15">
    <source>
        <dbReference type="SAM" id="Phobius"/>
    </source>
</evidence>
<evidence type="ECO:0000256" key="1">
    <source>
        <dbReference type="ARBA" id="ARBA00000900"/>
    </source>
</evidence>
<evidence type="ECO:0000256" key="11">
    <source>
        <dbReference type="ARBA" id="ARBA00022989"/>
    </source>
</evidence>
<dbReference type="InterPro" id="IPR013083">
    <property type="entry name" value="Znf_RING/FYVE/PHD"/>
</dbReference>
<proteinExistence type="inferred from homology"/>
<reference evidence="17" key="1">
    <citation type="submission" date="2022-04" db="EMBL/GenBank/DDBJ databases">
        <title>A functionally conserved STORR gene fusion in Papaver species that diverged 16.8 million years ago.</title>
        <authorList>
            <person name="Catania T."/>
        </authorList>
    </citation>
    <scope>NUCLEOTIDE SEQUENCE</scope>
    <source>
        <strain evidence="17">S-188037</strain>
    </source>
</reference>
<evidence type="ECO:0000256" key="12">
    <source>
        <dbReference type="ARBA" id="ARBA00023136"/>
    </source>
</evidence>
<evidence type="ECO:0000256" key="2">
    <source>
        <dbReference type="ARBA" id="ARBA00004167"/>
    </source>
</evidence>
<dbReference type="GO" id="GO:0008270">
    <property type="term" value="F:zinc ion binding"/>
    <property type="evidence" value="ECO:0007669"/>
    <property type="project" value="UniProtKB-KW"/>
</dbReference>
<protein>
    <recommendedName>
        <fullName evidence="4">RING-type E3 ubiquitin transferase</fullName>
        <ecNumber evidence="4">2.3.2.27</ecNumber>
    </recommendedName>
</protein>
<evidence type="ECO:0000313" key="17">
    <source>
        <dbReference type="EMBL" id="KAI3886811.1"/>
    </source>
</evidence>
<sequence length="190" mass="20573">MLSTPMISCLSSSAHAVFATSATSPDSLLLSQNCALIANIQVSVETSTGLADLLHLTWEWSTSDCKSCKNPKAPSKKHGLGGLTYLIIVVSVMAVLCIARVCTLASFRGNHPPEAEALPTIVLGESRRLRKYTDTACSICIEKYQPNETSRSFPACNHFFHAHCIDDWLLIDSRCPVCNKKSSVASETTP</sequence>
<organism evidence="17 18">
    <name type="scientific">Papaver atlanticum</name>
    <dbReference type="NCBI Taxonomy" id="357466"/>
    <lineage>
        <taxon>Eukaryota</taxon>
        <taxon>Viridiplantae</taxon>
        <taxon>Streptophyta</taxon>
        <taxon>Embryophyta</taxon>
        <taxon>Tracheophyta</taxon>
        <taxon>Spermatophyta</taxon>
        <taxon>Magnoliopsida</taxon>
        <taxon>Ranunculales</taxon>
        <taxon>Papaveraceae</taxon>
        <taxon>Papaveroideae</taxon>
        <taxon>Papaver</taxon>
    </lineage>
</organism>
<feature type="transmembrane region" description="Helical" evidence="15">
    <location>
        <begin position="82"/>
        <end position="102"/>
    </location>
</feature>
<evidence type="ECO:0000256" key="4">
    <source>
        <dbReference type="ARBA" id="ARBA00012483"/>
    </source>
</evidence>
<evidence type="ECO:0000256" key="13">
    <source>
        <dbReference type="ARBA" id="ARBA00024209"/>
    </source>
</evidence>
<feature type="domain" description="RING-type" evidence="16">
    <location>
        <begin position="137"/>
        <end position="179"/>
    </location>
</feature>
<evidence type="ECO:0000256" key="9">
    <source>
        <dbReference type="ARBA" id="ARBA00022786"/>
    </source>
</evidence>
<dbReference type="PROSITE" id="PS50089">
    <property type="entry name" value="ZF_RING_2"/>
    <property type="match status" value="1"/>
</dbReference>
<evidence type="ECO:0000259" key="16">
    <source>
        <dbReference type="PROSITE" id="PS50089"/>
    </source>
</evidence>
<dbReference type="EC" id="2.3.2.27" evidence="4"/>
<dbReference type="EMBL" id="JAJJMB010012121">
    <property type="protein sequence ID" value="KAI3886811.1"/>
    <property type="molecule type" value="Genomic_DNA"/>
</dbReference>
<evidence type="ECO:0000256" key="7">
    <source>
        <dbReference type="ARBA" id="ARBA00022723"/>
    </source>
</evidence>
<dbReference type="InterPro" id="IPR001841">
    <property type="entry name" value="Znf_RING"/>
</dbReference>
<keyword evidence="8 14" id="KW-0863">Zinc-finger</keyword>
<evidence type="ECO:0000256" key="8">
    <source>
        <dbReference type="ARBA" id="ARBA00022771"/>
    </source>
</evidence>
<keyword evidence="18" id="KW-1185">Reference proteome</keyword>